<dbReference type="RefSeq" id="WP_344504496.1">
    <property type="nucleotide sequence ID" value="NZ_BAAAQD010000010.1"/>
</dbReference>
<name>A0ABN2AVC3_9ACTN</name>
<sequence length="145" mass="15178">MGRRLIVLAVLCAACAVPIGTPGAGCRTAPPELLDLLAGDPVLTADVPGTEITARHRSNPCDPGEETRGSVTVERTLAAGTGWADVRARHADLLAANGWTVATAEPLCATRPVSGRLVTFELHPTSATLIEAAIRFWPFPRDTAC</sequence>
<organism evidence="1 2">
    <name type="scientific">Dactylosporangium maewongense</name>
    <dbReference type="NCBI Taxonomy" id="634393"/>
    <lineage>
        <taxon>Bacteria</taxon>
        <taxon>Bacillati</taxon>
        <taxon>Actinomycetota</taxon>
        <taxon>Actinomycetes</taxon>
        <taxon>Micromonosporales</taxon>
        <taxon>Micromonosporaceae</taxon>
        <taxon>Dactylosporangium</taxon>
    </lineage>
</organism>
<proteinExistence type="predicted"/>
<reference evidence="1 2" key="1">
    <citation type="journal article" date="2019" name="Int. J. Syst. Evol. Microbiol.">
        <title>The Global Catalogue of Microorganisms (GCM) 10K type strain sequencing project: providing services to taxonomists for standard genome sequencing and annotation.</title>
        <authorList>
            <consortium name="The Broad Institute Genomics Platform"/>
            <consortium name="The Broad Institute Genome Sequencing Center for Infectious Disease"/>
            <person name="Wu L."/>
            <person name="Ma J."/>
        </authorList>
    </citation>
    <scope>NUCLEOTIDE SEQUENCE [LARGE SCALE GENOMIC DNA]</scope>
    <source>
        <strain evidence="1 2">JCM 15933</strain>
    </source>
</reference>
<accession>A0ABN2AVC3</accession>
<evidence type="ECO:0000313" key="2">
    <source>
        <dbReference type="Proteomes" id="UP001501470"/>
    </source>
</evidence>
<keyword evidence="2" id="KW-1185">Reference proteome</keyword>
<protein>
    <submittedName>
        <fullName evidence="1">Uncharacterized protein</fullName>
    </submittedName>
</protein>
<dbReference type="Proteomes" id="UP001501470">
    <property type="component" value="Unassembled WGS sequence"/>
</dbReference>
<dbReference type="EMBL" id="BAAAQD010000010">
    <property type="protein sequence ID" value="GAA1527008.1"/>
    <property type="molecule type" value="Genomic_DNA"/>
</dbReference>
<gene>
    <name evidence="1" type="ORF">GCM10009827_049930</name>
</gene>
<evidence type="ECO:0000313" key="1">
    <source>
        <dbReference type="EMBL" id="GAA1527008.1"/>
    </source>
</evidence>
<comment type="caution">
    <text evidence="1">The sequence shown here is derived from an EMBL/GenBank/DDBJ whole genome shotgun (WGS) entry which is preliminary data.</text>
</comment>